<dbReference type="AlphaFoldDB" id="C3MMG1"/>
<dbReference type="HOGENOM" id="CLU_1197672_0_0_2"/>
<evidence type="ECO:0000313" key="3">
    <source>
        <dbReference type="EMBL" id="ACP34784.1"/>
    </source>
</evidence>
<keyword evidence="1" id="KW-0051">Antiviral defense</keyword>
<dbReference type="EMBL" id="CP001399">
    <property type="protein sequence ID" value="ACP34784.1"/>
    <property type="molecule type" value="Genomic_DNA"/>
</dbReference>
<evidence type="ECO:0000259" key="2">
    <source>
        <dbReference type="Pfam" id="PF03787"/>
    </source>
</evidence>
<name>C3MMG1_SACI2</name>
<dbReference type="GO" id="GO:0051607">
    <property type="term" value="P:defense response to virus"/>
    <property type="evidence" value="ECO:0007669"/>
    <property type="project" value="UniProtKB-KW"/>
</dbReference>
<feature type="domain" description="CRISPR type III-associated protein" evidence="2">
    <location>
        <begin position="9"/>
        <end position="201"/>
    </location>
</feature>
<dbReference type="PANTHER" id="PTHR35579">
    <property type="entry name" value="CRISPR SYSTEM CMS ENDORIBONUCLEASE CSM3"/>
    <property type="match status" value="1"/>
</dbReference>
<dbReference type="PANTHER" id="PTHR35579:SF6">
    <property type="entry name" value="DUF324 DOMAIN-CONTAINING PROTEIN"/>
    <property type="match status" value="1"/>
</dbReference>
<protein>
    <recommendedName>
        <fullName evidence="2">CRISPR type III-associated protein domain-containing protein</fullName>
    </recommendedName>
</protein>
<dbReference type="GeneID" id="7798882"/>
<proteinExistence type="predicted"/>
<dbReference type="RefSeq" id="WP_012713182.1">
    <property type="nucleotide sequence ID" value="NC_012589.1"/>
</dbReference>
<dbReference type="KEGG" id="sis:LS215_0711"/>
<dbReference type="Pfam" id="PF03787">
    <property type="entry name" value="RAMPs"/>
    <property type="match status" value="1"/>
</dbReference>
<gene>
    <name evidence="3" type="ordered locus">LS215_0711</name>
</gene>
<dbReference type="OrthoDB" id="34733at2157"/>
<sequence length="231" mass="26765">MKKVYLFKLKFNTPHGLRVGGPKEDINTLTPLQIDQYYIIPSSSWKGIFRRATEVLIANPNHFKGHENEDVVDDGSLDELLEAKGLENKNDENIKKERKRFIAMWNCPVERLYGSEYFASAVTFSDTLIDAEINERTHVVIERKTRRSKEKHLFKEQIVNVNNVKVNAIVRDRIEDWIKTLKFLSEVGTFIGGGKSRGIGYAILDWKESEYAEVDELTKKVVFKPLEEFKI</sequence>
<organism evidence="3 4">
    <name type="scientific">Saccharolobus islandicus (strain L.S.2.15 / Lassen #1)</name>
    <name type="common">Sulfolobus islandicus</name>
    <dbReference type="NCBI Taxonomy" id="429572"/>
    <lineage>
        <taxon>Archaea</taxon>
        <taxon>Thermoproteota</taxon>
        <taxon>Thermoprotei</taxon>
        <taxon>Sulfolobales</taxon>
        <taxon>Sulfolobaceae</taxon>
        <taxon>Saccharolobus</taxon>
    </lineage>
</organism>
<dbReference type="InterPro" id="IPR005537">
    <property type="entry name" value="RAMP_III_fam"/>
</dbReference>
<dbReference type="Proteomes" id="UP000001747">
    <property type="component" value="Chromosome"/>
</dbReference>
<evidence type="ECO:0000313" key="4">
    <source>
        <dbReference type="Proteomes" id="UP000001747"/>
    </source>
</evidence>
<accession>C3MMG1</accession>
<evidence type="ECO:0000256" key="1">
    <source>
        <dbReference type="ARBA" id="ARBA00023118"/>
    </source>
</evidence>
<dbReference type="InterPro" id="IPR052216">
    <property type="entry name" value="CRISPR_Csm3_endoribonuclease"/>
</dbReference>
<reference evidence="3 4" key="1">
    <citation type="journal article" date="2009" name="Proc. Natl. Acad. Sci. U.S.A.">
        <title>Biogeography of the Sulfolobus islandicus pan-genome.</title>
        <authorList>
            <person name="Reno M.L."/>
            <person name="Held N.L."/>
            <person name="Fields C.J."/>
            <person name="Burke P.V."/>
            <person name="Whitaker R.J."/>
        </authorList>
    </citation>
    <scope>NUCLEOTIDE SEQUENCE [LARGE SCALE GENOMIC DNA]</scope>
    <source>
        <strain evidence="4">L.S.2.15 / Lassen #1</strain>
    </source>
</reference>